<feature type="transmembrane region" description="Helical" evidence="7">
    <location>
        <begin position="222"/>
        <end position="248"/>
    </location>
</feature>
<evidence type="ECO:0000256" key="1">
    <source>
        <dbReference type="ARBA" id="ARBA00004651"/>
    </source>
</evidence>
<dbReference type="PANTHER" id="PTHR23513">
    <property type="entry name" value="INTEGRAL MEMBRANE EFFLUX PROTEIN-RELATED"/>
    <property type="match status" value="1"/>
</dbReference>
<dbReference type="GO" id="GO:0022857">
    <property type="term" value="F:transmembrane transporter activity"/>
    <property type="evidence" value="ECO:0007669"/>
    <property type="project" value="InterPro"/>
</dbReference>
<evidence type="ECO:0000256" key="5">
    <source>
        <dbReference type="ARBA" id="ARBA00023136"/>
    </source>
</evidence>
<evidence type="ECO:0000256" key="3">
    <source>
        <dbReference type="ARBA" id="ARBA00022692"/>
    </source>
</evidence>
<feature type="region of interest" description="Disordered" evidence="6">
    <location>
        <begin position="403"/>
        <end position="422"/>
    </location>
</feature>
<dbReference type="CDD" id="cd06173">
    <property type="entry name" value="MFS_MefA_like"/>
    <property type="match status" value="1"/>
</dbReference>
<dbReference type="Gene3D" id="1.20.1250.20">
    <property type="entry name" value="MFS general substrate transporter like domains"/>
    <property type="match status" value="1"/>
</dbReference>
<feature type="transmembrane region" description="Helical" evidence="7">
    <location>
        <begin position="260"/>
        <end position="281"/>
    </location>
</feature>
<evidence type="ECO:0000256" key="2">
    <source>
        <dbReference type="ARBA" id="ARBA00022475"/>
    </source>
</evidence>
<gene>
    <name evidence="8" type="ORF">KDL01_08855</name>
</gene>
<dbReference type="InterPro" id="IPR022324">
    <property type="entry name" value="Bacilysin_exporter_BacE_put"/>
</dbReference>
<feature type="compositionally biased region" description="Low complexity" evidence="6">
    <location>
        <begin position="412"/>
        <end position="422"/>
    </location>
</feature>
<feature type="transmembrane region" description="Helical" evidence="7">
    <location>
        <begin position="100"/>
        <end position="121"/>
    </location>
</feature>
<reference evidence="8" key="1">
    <citation type="submission" date="2021-04" db="EMBL/GenBank/DDBJ databases">
        <title>Genome based classification of Actinospica acidithermotolerans sp. nov., an actinobacterium isolated from an Indonesian hot spring.</title>
        <authorList>
            <person name="Kusuma A.B."/>
            <person name="Putra K.E."/>
            <person name="Nafisah S."/>
            <person name="Loh J."/>
            <person name="Nouioui I."/>
            <person name="Goodfellow M."/>
        </authorList>
    </citation>
    <scope>NUCLEOTIDE SEQUENCE</scope>
    <source>
        <strain evidence="8">CSCA 57</strain>
    </source>
</reference>
<dbReference type="EMBL" id="JAGSOG010000028">
    <property type="protein sequence ID" value="MBR7833373.1"/>
    <property type="molecule type" value="Genomic_DNA"/>
</dbReference>
<feature type="transmembrane region" description="Helical" evidence="7">
    <location>
        <begin position="75"/>
        <end position="94"/>
    </location>
</feature>
<organism evidence="8 9">
    <name type="scientific">Actinospica durhamensis</name>
    <dbReference type="NCBI Taxonomy" id="1508375"/>
    <lineage>
        <taxon>Bacteria</taxon>
        <taxon>Bacillati</taxon>
        <taxon>Actinomycetota</taxon>
        <taxon>Actinomycetes</taxon>
        <taxon>Catenulisporales</taxon>
        <taxon>Actinospicaceae</taxon>
        <taxon>Actinospica</taxon>
    </lineage>
</organism>
<evidence type="ECO:0000313" key="9">
    <source>
        <dbReference type="Proteomes" id="UP000675781"/>
    </source>
</evidence>
<feature type="transmembrane region" description="Helical" evidence="7">
    <location>
        <begin position="44"/>
        <end position="63"/>
    </location>
</feature>
<dbReference type="PANTHER" id="PTHR23513:SF6">
    <property type="entry name" value="MAJOR FACILITATOR SUPERFAMILY ASSOCIATED DOMAIN-CONTAINING PROTEIN"/>
    <property type="match status" value="1"/>
</dbReference>
<dbReference type="GO" id="GO:0005886">
    <property type="term" value="C:plasma membrane"/>
    <property type="evidence" value="ECO:0007669"/>
    <property type="project" value="UniProtKB-SubCell"/>
</dbReference>
<evidence type="ECO:0000256" key="7">
    <source>
        <dbReference type="SAM" id="Phobius"/>
    </source>
</evidence>
<keyword evidence="5 7" id="KW-0472">Membrane</keyword>
<keyword evidence="2" id="KW-1003">Cell membrane</keyword>
<feature type="transmembrane region" description="Helical" evidence="7">
    <location>
        <begin position="157"/>
        <end position="183"/>
    </location>
</feature>
<feature type="transmembrane region" description="Helical" evidence="7">
    <location>
        <begin position="286"/>
        <end position="305"/>
    </location>
</feature>
<dbReference type="PRINTS" id="PR01988">
    <property type="entry name" value="EXPORTERBACE"/>
</dbReference>
<dbReference type="RefSeq" id="WP_212527893.1">
    <property type="nucleotide sequence ID" value="NZ_JAGSOG010000028.1"/>
</dbReference>
<dbReference type="SUPFAM" id="SSF103473">
    <property type="entry name" value="MFS general substrate transporter"/>
    <property type="match status" value="1"/>
</dbReference>
<evidence type="ECO:0000256" key="4">
    <source>
        <dbReference type="ARBA" id="ARBA00022989"/>
    </source>
</evidence>
<keyword evidence="9" id="KW-1185">Reference proteome</keyword>
<evidence type="ECO:0000313" key="8">
    <source>
        <dbReference type="EMBL" id="MBR7833373.1"/>
    </source>
</evidence>
<dbReference type="InterPro" id="IPR036259">
    <property type="entry name" value="MFS_trans_sf"/>
</dbReference>
<feature type="transmembrane region" description="Helical" evidence="7">
    <location>
        <begin position="376"/>
        <end position="394"/>
    </location>
</feature>
<name>A0A941EN16_9ACTN</name>
<feature type="transmembrane region" description="Helical" evidence="7">
    <location>
        <begin position="12"/>
        <end position="32"/>
    </location>
</feature>
<sequence length="436" mass="44506">MSSGPLADPRFRRLLAGQALSSFGDAALYLMLGIWAKELTNSDSAAGAVFLALGLPAFLGPLVGQLADRVRRRPLLIATNAVAGVVVLALLAVHGRDQLWIIYAVAFGYGLASGILSSAGAGLRKSLLGDEQAAAGNAMLQSVTQALRVAAPLVGTGLFVAVGGGVVAILDSATFVAAIVALVTIRLDEGKRRADHADHGGRGSSFRAEVTAGFRHIRSVPLLFQVTLVTGCAFAVIGLTETVIFAVVDQGLHRSPAFLSVLNTVQGAAAAGGGLVASLLLRRLGVARVVGLALGAFGIASLFYMTDSTALCLCGSIGDGFGLVWLVVGLSTAAQVHTPSALQGRVNSAWTMAVLAPQSLSIAAGTWLIAVVDYRVLLLAITVTMAVCAAMLLIRPAAAPDPAVEPVPEPAPEAASEPAPEIVAEPVAELATQSTM</sequence>
<keyword evidence="3 7" id="KW-0812">Transmembrane</keyword>
<feature type="transmembrane region" description="Helical" evidence="7">
    <location>
        <begin position="317"/>
        <end position="337"/>
    </location>
</feature>
<comment type="subcellular location">
    <subcellularLocation>
        <location evidence="1">Cell membrane</location>
        <topology evidence="1">Multi-pass membrane protein</topology>
    </subcellularLocation>
</comment>
<dbReference type="InterPro" id="IPR011701">
    <property type="entry name" value="MFS"/>
</dbReference>
<dbReference type="Pfam" id="PF07690">
    <property type="entry name" value="MFS_1"/>
    <property type="match status" value="1"/>
</dbReference>
<keyword evidence="4 7" id="KW-1133">Transmembrane helix</keyword>
<dbReference type="Proteomes" id="UP000675781">
    <property type="component" value="Unassembled WGS sequence"/>
</dbReference>
<protein>
    <submittedName>
        <fullName evidence="8">MFS transporter</fullName>
    </submittedName>
</protein>
<accession>A0A941EN16</accession>
<feature type="transmembrane region" description="Helical" evidence="7">
    <location>
        <begin position="349"/>
        <end position="370"/>
    </location>
</feature>
<evidence type="ECO:0000256" key="6">
    <source>
        <dbReference type="SAM" id="MobiDB-lite"/>
    </source>
</evidence>
<dbReference type="AlphaFoldDB" id="A0A941EN16"/>
<proteinExistence type="predicted"/>
<comment type="caution">
    <text evidence="8">The sequence shown here is derived from an EMBL/GenBank/DDBJ whole genome shotgun (WGS) entry which is preliminary data.</text>
</comment>